<protein>
    <recommendedName>
        <fullName evidence="2">Thioesterase/thiol ester dehydrase-isomerase</fullName>
    </recommendedName>
</protein>
<organism evidence="1">
    <name type="scientific">Phaffia rhodozyma</name>
    <name type="common">Yeast</name>
    <name type="synonym">Xanthophyllomyces dendrorhous</name>
    <dbReference type="NCBI Taxonomy" id="264483"/>
    <lineage>
        <taxon>Eukaryota</taxon>
        <taxon>Fungi</taxon>
        <taxon>Dikarya</taxon>
        <taxon>Basidiomycota</taxon>
        <taxon>Agaricomycotina</taxon>
        <taxon>Tremellomycetes</taxon>
        <taxon>Cystofilobasidiales</taxon>
        <taxon>Mrakiaceae</taxon>
        <taxon>Phaffia</taxon>
    </lineage>
</organism>
<sequence>MPADLAARRMPSSEPSVMDLLEQFKNPHSPMYLPPGTCGPADEGDITPNYTIPLPTNASASTSLAHIPPTANIVSSEPPLIKYDRPLTGWPDTTYSETWMENRKTILERAVREGWDVERAAFELPIAWGHVDKFRHLNNVHYLRYFETARLGFIQSLSSHIPASKVTDLLEGQNTGFVIKSHNIVYKAPITHPDSLIVLARPKSVSMPSSFHIEIAAWSLKTEKLVATCETECVVYDHNLGQKAAMTDDIKHALLSRMNRGHLAGGNSKI</sequence>
<reference evidence="1" key="1">
    <citation type="submission" date="2014-08" db="EMBL/GenBank/DDBJ databases">
        <authorList>
            <person name="Sharma Rahul"/>
            <person name="Thines Marco"/>
        </authorList>
    </citation>
    <scope>NUCLEOTIDE SEQUENCE</scope>
</reference>
<dbReference type="Pfam" id="PF13279">
    <property type="entry name" value="4HBT_2"/>
    <property type="match status" value="1"/>
</dbReference>
<accession>A0A0F7SVM4</accession>
<dbReference type="GO" id="GO:0047617">
    <property type="term" value="F:fatty acyl-CoA hydrolase activity"/>
    <property type="evidence" value="ECO:0007669"/>
    <property type="project" value="TreeGrafter"/>
</dbReference>
<dbReference type="AlphaFoldDB" id="A0A0F7SVM4"/>
<dbReference type="PANTHER" id="PTHR31793:SF39">
    <property type="entry name" value="THIOESTERASE_THIOL ESTER DEHYDRASE-ISOMERASE"/>
    <property type="match status" value="1"/>
</dbReference>
<dbReference type="SUPFAM" id="SSF54637">
    <property type="entry name" value="Thioesterase/thiol ester dehydrase-isomerase"/>
    <property type="match status" value="1"/>
</dbReference>
<evidence type="ECO:0000313" key="1">
    <source>
        <dbReference type="EMBL" id="CED84023.1"/>
    </source>
</evidence>
<evidence type="ECO:0008006" key="2">
    <source>
        <dbReference type="Google" id="ProtNLM"/>
    </source>
</evidence>
<dbReference type="InterPro" id="IPR029069">
    <property type="entry name" value="HotDog_dom_sf"/>
</dbReference>
<dbReference type="Gene3D" id="3.10.129.10">
    <property type="entry name" value="Hotdog Thioesterase"/>
    <property type="match status" value="1"/>
</dbReference>
<name>A0A0F7SVM4_PHARH</name>
<dbReference type="PANTHER" id="PTHR31793">
    <property type="entry name" value="4-HYDROXYBENZOYL-COA THIOESTERASE FAMILY MEMBER"/>
    <property type="match status" value="1"/>
</dbReference>
<proteinExistence type="predicted"/>
<dbReference type="InterPro" id="IPR050563">
    <property type="entry name" value="4-hydroxybenzoyl-CoA_TE"/>
</dbReference>
<dbReference type="CDD" id="cd00586">
    <property type="entry name" value="4HBT"/>
    <property type="match status" value="1"/>
</dbReference>
<dbReference type="EMBL" id="LN483157">
    <property type="protein sequence ID" value="CED84023.1"/>
    <property type="molecule type" value="Genomic_DNA"/>
</dbReference>